<dbReference type="InterPro" id="IPR050301">
    <property type="entry name" value="NTE"/>
</dbReference>
<dbReference type="RefSeq" id="WP_189373540.1">
    <property type="nucleotide sequence ID" value="NZ_BMYW01000004.1"/>
</dbReference>
<keyword evidence="7" id="KW-1185">Reference proteome</keyword>
<gene>
    <name evidence="6" type="ORF">GCM10011290_15110</name>
</gene>
<dbReference type="PANTHER" id="PTHR14226">
    <property type="entry name" value="NEUROPATHY TARGET ESTERASE/SWISS CHEESE D.MELANOGASTER"/>
    <property type="match status" value="1"/>
</dbReference>
<dbReference type="Proteomes" id="UP000600877">
    <property type="component" value="Unassembled WGS sequence"/>
</dbReference>
<evidence type="ECO:0000256" key="4">
    <source>
        <dbReference type="PROSITE-ProRule" id="PRU01161"/>
    </source>
</evidence>
<dbReference type="Pfam" id="PF01734">
    <property type="entry name" value="Patatin"/>
    <property type="match status" value="1"/>
</dbReference>
<evidence type="ECO:0000313" key="6">
    <source>
        <dbReference type="EMBL" id="GGX88401.1"/>
    </source>
</evidence>
<comment type="caution">
    <text evidence="6">The sequence shown here is derived from an EMBL/GenBank/DDBJ whole genome shotgun (WGS) entry which is preliminary data.</text>
</comment>
<feature type="short sequence motif" description="GXSXG" evidence="4">
    <location>
        <begin position="44"/>
        <end position="48"/>
    </location>
</feature>
<evidence type="ECO:0000259" key="5">
    <source>
        <dbReference type="PROSITE" id="PS51635"/>
    </source>
</evidence>
<sequence>MTKPVVGLVLAGGGARAAYQVGVLMAVARMLPRHAASPFQVVSGTSAGAINAVGLAAGAQHFRRTTAHLVRMWQSVRVQDVYRVDAPYFVKAFLQWGGSLLTGGKLVHTPPSFLDNRPLHHYLTRTVQLEGIDTAIQSGALRALSLTASCYTTGQSVSFFEGCEQVEPWHRHQRCGQRERLSIEHLMATSAIPLLFPSARVDGRHYCDGAIRQMAPLSPALHLGAQKLFVINLVSHQERRQAQQTAAPSLAQIFGHLLDSIFIDSMSADMERLARVNHTVSLLDEHARHHSTALKRIEVFHISPSVSLDSIAHRHFDGFPATMRFLLRGAGAMRQRGSTLASYLLFHPPYGKELVELGYKDAFAKKNEIMNFLSGR</sequence>
<evidence type="ECO:0000256" key="1">
    <source>
        <dbReference type="ARBA" id="ARBA00022801"/>
    </source>
</evidence>
<name>A0ABQ2YLJ8_9NEIS</name>
<evidence type="ECO:0000313" key="7">
    <source>
        <dbReference type="Proteomes" id="UP000600877"/>
    </source>
</evidence>
<feature type="active site" description="Proton acceptor" evidence="4">
    <location>
        <position position="208"/>
    </location>
</feature>
<keyword evidence="2 4" id="KW-0442">Lipid degradation</keyword>
<feature type="short sequence motif" description="DGA/G" evidence="4">
    <location>
        <begin position="208"/>
        <end position="210"/>
    </location>
</feature>
<dbReference type="InterPro" id="IPR016035">
    <property type="entry name" value="Acyl_Trfase/lysoPLipase"/>
</dbReference>
<dbReference type="Gene3D" id="3.40.1090.10">
    <property type="entry name" value="Cytosolic phospholipase A2 catalytic domain"/>
    <property type="match status" value="1"/>
</dbReference>
<dbReference type="InterPro" id="IPR002641">
    <property type="entry name" value="PNPLA_dom"/>
</dbReference>
<dbReference type="PROSITE" id="PS51635">
    <property type="entry name" value="PNPLA"/>
    <property type="match status" value="1"/>
</dbReference>
<feature type="active site" description="Nucleophile" evidence="4">
    <location>
        <position position="46"/>
    </location>
</feature>
<evidence type="ECO:0000256" key="2">
    <source>
        <dbReference type="ARBA" id="ARBA00022963"/>
    </source>
</evidence>
<accession>A0ABQ2YLJ8</accession>
<dbReference type="PANTHER" id="PTHR14226:SF57">
    <property type="entry name" value="BLR7027 PROTEIN"/>
    <property type="match status" value="1"/>
</dbReference>
<reference evidence="7" key="1">
    <citation type="journal article" date="2019" name="Int. J. Syst. Evol. Microbiol.">
        <title>The Global Catalogue of Microorganisms (GCM) 10K type strain sequencing project: providing services to taxonomists for standard genome sequencing and annotation.</title>
        <authorList>
            <consortium name="The Broad Institute Genomics Platform"/>
            <consortium name="The Broad Institute Genome Sequencing Center for Infectious Disease"/>
            <person name="Wu L."/>
            <person name="Ma J."/>
        </authorList>
    </citation>
    <scope>NUCLEOTIDE SEQUENCE [LARGE SCALE GENOMIC DNA]</scope>
    <source>
        <strain evidence="7">KCTC 32041</strain>
    </source>
</reference>
<proteinExistence type="predicted"/>
<dbReference type="EMBL" id="BMYW01000004">
    <property type="protein sequence ID" value="GGX88401.1"/>
    <property type="molecule type" value="Genomic_DNA"/>
</dbReference>
<comment type="caution">
    <text evidence="4">Lacks conserved residue(s) required for the propagation of feature annotation.</text>
</comment>
<keyword evidence="3 4" id="KW-0443">Lipid metabolism</keyword>
<keyword evidence="1 4" id="KW-0378">Hydrolase</keyword>
<feature type="domain" description="PNPLA" evidence="5">
    <location>
        <begin position="8"/>
        <end position="221"/>
    </location>
</feature>
<organism evidence="6 7">
    <name type="scientific">Vogesella alkaliphila</name>
    <dbReference type="NCBI Taxonomy" id="1193621"/>
    <lineage>
        <taxon>Bacteria</taxon>
        <taxon>Pseudomonadati</taxon>
        <taxon>Pseudomonadota</taxon>
        <taxon>Betaproteobacteria</taxon>
        <taxon>Neisseriales</taxon>
        <taxon>Chromobacteriaceae</taxon>
        <taxon>Vogesella</taxon>
    </lineage>
</organism>
<dbReference type="SUPFAM" id="SSF52151">
    <property type="entry name" value="FabD/lysophospholipase-like"/>
    <property type="match status" value="1"/>
</dbReference>
<evidence type="ECO:0000256" key="3">
    <source>
        <dbReference type="ARBA" id="ARBA00023098"/>
    </source>
</evidence>
<protein>
    <recommendedName>
        <fullName evidence="5">PNPLA domain-containing protein</fullName>
    </recommendedName>
</protein>